<gene>
    <name evidence="2" type="ORF">ATO9_12855</name>
</gene>
<dbReference type="EMBL" id="AQQX01000004">
    <property type="protein sequence ID" value="KGM48516.1"/>
    <property type="molecule type" value="Genomic_DNA"/>
</dbReference>
<feature type="domain" description="PilZ" evidence="1">
    <location>
        <begin position="9"/>
        <end position="99"/>
    </location>
</feature>
<evidence type="ECO:0000313" key="2">
    <source>
        <dbReference type="EMBL" id="KGM48516.1"/>
    </source>
</evidence>
<sequence length="111" mass="12504">MDDALRVIDQRRFVRYDVNWVGQAVFPTGTTTIRVLDLSLGGARIALPLPFASYQAEIRQLRLPDIALLACSRRWSTDRLVGVQFDQPEQAYASLRTIIAQLEDRVRSSAG</sequence>
<reference evidence="2 3" key="1">
    <citation type="journal article" date="2015" name="Antonie Van Leeuwenhoek">
        <title>Pseudooceanicola atlanticus gen. nov. sp. nov., isolated from surface seawater of the Atlantic Ocean and reclassification of Oceanicola batsensis, Oceanicola marinus, Oceanicola nitratireducens, Oceanicola nanhaiensis, Oceanicola antarcticus and Oceanicola flagellatus, as Pseudooceanicola batsensis comb. nov., Pseudooceanicola marinus comb. nov., Pseudooceanicola nitratireducens comb. nov., Pseudooceanicola nanhaiensis comb. nov., Pseudooceanicola antarcticus comb. nov., and Pseudooceanicola flagellatus comb. nov.</title>
        <authorList>
            <person name="Lai Q."/>
            <person name="Li G."/>
            <person name="Liu X."/>
            <person name="Du Y."/>
            <person name="Sun F."/>
            <person name="Shao Z."/>
        </authorList>
    </citation>
    <scope>NUCLEOTIDE SEQUENCE [LARGE SCALE GENOMIC DNA]</scope>
    <source>
        <strain evidence="2 3">22II-s11g</strain>
    </source>
</reference>
<accession>A0A0A0EC54</accession>
<dbReference type="SUPFAM" id="SSF141371">
    <property type="entry name" value="PilZ domain-like"/>
    <property type="match status" value="1"/>
</dbReference>
<dbReference type="eggNOG" id="ENOG5030MZ4">
    <property type="taxonomic scope" value="Bacteria"/>
</dbReference>
<dbReference type="AlphaFoldDB" id="A0A0A0EC54"/>
<dbReference type="Pfam" id="PF07238">
    <property type="entry name" value="PilZ"/>
    <property type="match status" value="1"/>
</dbReference>
<evidence type="ECO:0000259" key="1">
    <source>
        <dbReference type="Pfam" id="PF07238"/>
    </source>
</evidence>
<dbReference type="Gene3D" id="2.40.10.220">
    <property type="entry name" value="predicted glycosyltransferase like domains"/>
    <property type="match status" value="1"/>
</dbReference>
<dbReference type="GO" id="GO:0035438">
    <property type="term" value="F:cyclic-di-GMP binding"/>
    <property type="evidence" value="ECO:0007669"/>
    <property type="project" value="InterPro"/>
</dbReference>
<name>A0A0A0EC54_9RHOB</name>
<dbReference type="InterPro" id="IPR009875">
    <property type="entry name" value="PilZ_domain"/>
</dbReference>
<comment type="caution">
    <text evidence="2">The sequence shown here is derived from an EMBL/GenBank/DDBJ whole genome shotgun (WGS) entry which is preliminary data.</text>
</comment>
<organism evidence="2 3">
    <name type="scientific">Pseudooceanicola atlanticus</name>
    <dbReference type="NCBI Taxonomy" id="1461694"/>
    <lineage>
        <taxon>Bacteria</taxon>
        <taxon>Pseudomonadati</taxon>
        <taxon>Pseudomonadota</taxon>
        <taxon>Alphaproteobacteria</taxon>
        <taxon>Rhodobacterales</taxon>
        <taxon>Paracoccaceae</taxon>
        <taxon>Pseudooceanicola</taxon>
    </lineage>
</organism>
<dbReference type="OrthoDB" id="7873301at2"/>
<protein>
    <recommendedName>
        <fullName evidence="1">PilZ domain-containing protein</fullName>
    </recommendedName>
</protein>
<proteinExistence type="predicted"/>
<dbReference type="Proteomes" id="UP000030004">
    <property type="component" value="Unassembled WGS sequence"/>
</dbReference>
<evidence type="ECO:0000313" key="3">
    <source>
        <dbReference type="Proteomes" id="UP000030004"/>
    </source>
</evidence>
<dbReference type="RefSeq" id="WP_043749385.1">
    <property type="nucleotide sequence ID" value="NZ_AQQX01000004.1"/>
</dbReference>
<keyword evidence="3" id="KW-1185">Reference proteome</keyword>